<feature type="compositionally biased region" description="Basic residues" evidence="2">
    <location>
        <begin position="145"/>
        <end position="156"/>
    </location>
</feature>
<name>A0AAU7JGY7_9HYPH</name>
<dbReference type="InterPro" id="IPR041920">
    <property type="entry name" value="ROS/MUCR_sf"/>
</dbReference>
<dbReference type="EMBL" id="CP157484">
    <property type="protein sequence ID" value="XBO39563.1"/>
    <property type="molecule type" value="Genomic_DNA"/>
</dbReference>
<dbReference type="RefSeq" id="WP_406856408.1">
    <property type="nucleotide sequence ID" value="NZ_CP157484.1"/>
</dbReference>
<evidence type="ECO:0000313" key="3">
    <source>
        <dbReference type="EMBL" id="XBO39563.1"/>
    </source>
</evidence>
<proteinExistence type="inferred from homology"/>
<accession>A0AAU7JGY7</accession>
<dbReference type="Gene3D" id="1.10.10.1550">
    <property type="entry name" value="ROS/MUCR transcriptional regulator protein"/>
    <property type="match status" value="1"/>
</dbReference>
<organism evidence="3">
    <name type="scientific">Alsobacter sp. KACC 23698</name>
    <dbReference type="NCBI Taxonomy" id="3149229"/>
    <lineage>
        <taxon>Bacteria</taxon>
        <taxon>Pseudomonadati</taxon>
        <taxon>Pseudomonadota</taxon>
        <taxon>Alphaproteobacteria</taxon>
        <taxon>Hyphomicrobiales</taxon>
        <taxon>Alsobacteraceae</taxon>
        <taxon>Alsobacter</taxon>
    </lineage>
</organism>
<dbReference type="InterPro" id="IPR008807">
    <property type="entry name" value="ROS_MUCR"/>
</dbReference>
<dbReference type="GO" id="GO:0003677">
    <property type="term" value="F:DNA binding"/>
    <property type="evidence" value="ECO:0007669"/>
    <property type="project" value="InterPro"/>
</dbReference>
<dbReference type="GO" id="GO:0006355">
    <property type="term" value="P:regulation of DNA-templated transcription"/>
    <property type="evidence" value="ECO:0007669"/>
    <property type="project" value="InterPro"/>
</dbReference>
<feature type="region of interest" description="Disordered" evidence="2">
    <location>
        <begin position="122"/>
        <end position="156"/>
    </location>
</feature>
<reference evidence="3" key="1">
    <citation type="submission" date="2024-05" db="EMBL/GenBank/DDBJ databases">
        <authorList>
            <person name="Kim S."/>
            <person name="Heo J."/>
            <person name="Choi H."/>
            <person name="Choi Y."/>
            <person name="Kwon S.-W."/>
            <person name="Kim Y."/>
        </authorList>
    </citation>
    <scope>NUCLEOTIDE SEQUENCE</scope>
    <source>
        <strain evidence="3">KACC 23698</strain>
    </source>
</reference>
<dbReference type="AlphaFoldDB" id="A0AAU7JGY7"/>
<evidence type="ECO:0000256" key="2">
    <source>
        <dbReference type="SAM" id="MobiDB-lite"/>
    </source>
</evidence>
<dbReference type="Pfam" id="PF05443">
    <property type="entry name" value="ROS_MUCR"/>
    <property type="match status" value="1"/>
</dbReference>
<dbReference type="GO" id="GO:0008270">
    <property type="term" value="F:zinc ion binding"/>
    <property type="evidence" value="ECO:0007669"/>
    <property type="project" value="InterPro"/>
</dbReference>
<gene>
    <name evidence="3" type="ORF">ABEG18_01900</name>
</gene>
<protein>
    <submittedName>
        <fullName evidence="3">MucR family transcriptional regulator</fullName>
    </submittedName>
</protein>
<evidence type="ECO:0000256" key="1">
    <source>
        <dbReference type="ARBA" id="ARBA00007031"/>
    </source>
</evidence>
<comment type="similarity">
    <text evidence="1">Belongs to the ros/MucR family.</text>
</comment>
<sequence>MSEDNSILIDLVADIVSAYVSNNKLSREELASVIGSVHSALVAVSSGKKEEPVEELRPAVPIKKSVTPDYIVCLEDGKTFKSLKRHLSTKYGMTPADYRARWGLPSDYPMVAPNYAASRSELAKSMGLGQARRKPAPPPAPTPAKRGRRPKAATAG</sequence>